<name>F4RQA8_MELLP</name>
<dbReference type="VEuPathDB" id="FungiDB:MELLADRAFT_88063"/>
<proteinExistence type="predicted"/>
<dbReference type="InParanoid" id="F4RQA8"/>
<evidence type="ECO:0000313" key="2">
    <source>
        <dbReference type="Proteomes" id="UP000001072"/>
    </source>
</evidence>
<accession>F4RQA8</accession>
<dbReference type="KEGG" id="mlr:MELLADRAFT_88063"/>
<dbReference type="EMBL" id="GL883113">
    <property type="protein sequence ID" value="EGG05372.1"/>
    <property type="molecule type" value="Genomic_DNA"/>
</dbReference>
<sequence>MAPHLSDPPYRPSIRTTTQPFTVTNALPRGFATLSGLHRTTHQSFRSDYSKAFTFKPTLDPFHSDYSRSIMQNFSQAQINLDDTPIGQRPYPSTRRALAAAAVDHVSETTASVGDCSSSLPLADVIFGPPVARDPSPAASSDIEIVSLNLPPRVPLSDKKPGMHSFCFRPLGSHILTFKTFVCGLVLQPSGARVTTPQPLSVAYTMCLLKGTDITKGPAKKNAKPVYSTIPIPATKKPFDLNETSLAKGNTAILQTADAMKQVKIYAFITAHDTWAKNQERTITEDIHVSSFFQSVLGALGKHAGFVIVMDNPARCAQEAIDANFARFFLVQELTKNQARLRAQNTLNNVVTTASDLAHATPVDPHSRWLTALQDHHGSLKNNKAEGWRIFNPKDLTLKMELTFHHLILWARELVKGTRDVTIDDPPMELEEFFWIDVKPVKRPSLATPTSVAKKIKVEEASRPSELGSYAEMQSSTVSVDFKNIRRIEIHSTLQQYLTWCEIDYNKIDDYVQIFFKHLITSFHRFLFPSVLSAKTIASWGIPYGVVMELMTRPREYYTFQVNKLEELMTLRAMRAASAEAHGDNIDN</sequence>
<dbReference type="Proteomes" id="UP000001072">
    <property type="component" value="Unassembled WGS sequence"/>
</dbReference>
<organism evidence="2">
    <name type="scientific">Melampsora larici-populina (strain 98AG31 / pathotype 3-4-7)</name>
    <name type="common">Poplar leaf rust fungus</name>
    <dbReference type="NCBI Taxonomy" id="747676"/>
    <lineage>
        <taxon>Eukaryota</taxon>
        <taxon>Fungi</taxon>
        <taxon>Dikarya</taxon>
        <taxon>Basidiomycota</taxon>
        <taxon>Pucciniomycotina</taxon>
        <taxon>Pucciniomycetes</taxon>
        <taxon>Pucciniales</taxon>
        <taxon>Melampsoraceae</taxon>
        <taxon>Melampsora</taxon>
    </lineage>
</organism>
<evidence type="ECO:0000313" key="1">
    <source>
        <dbReference type="EMBL" id="EGG05372.1"/>
    </source>
</evidence>
<dbReference type="AlphaFoldDB" id="F4RQA8"/>
<dbReference type="HOGENOM" id="CLU_463130_0_0_1"/>
<dbReference type="RefSeq" id="XP_007411294.1">
    <property type="nucleotide sequence ID" value="XM_007411232.1"/>
</dbReference>
<reference evidence="2" key="1">
    <citation type="journal article" date="2011" name="Proc. Natl. Acad. Sci. U.S.A.">
        <title>Obligate biotrophy features unraveled by the genomic analysis of rust fungi.</title>
        <authorList>
            <person name="Duplessis S."/>
            <person name="Cuomo C.A."/>
            <person name="Lin Y.-C."/>
            <person name="Aerts A."/>
            <person name="Tisserant E."/>
            <person name="Veneault-Fourrey C."/>
            <person name="Joly D.L."/>
            <person name="Hacquard S."/>
            <person name="Amselem J."/>
            <person name="Cantarel B.L."/>
            <person name="Chiu R."/>
            <person name="Coutinho P.M."/>
            <person name="Feau N."/>
            <person name="Field M."/>
            <person name="Frey P."/>
            <person name="Gelhaye E."/>
            <person name="Goldberg J."/>
            <person name="Grabherr M.G."/>
            <person name="Kodira C.D."/>
            <person name="Kohler A."/>
            <person name="Kuees U."/>
            <person name="Lindquist E.A."/>
            <person name="Lucas S.M."/>
            <person name="Mago R."/>
            <person name="Mauceli E."/>
            <person name="Morin E."/>
            <person name="Murat C."/>
            <person name="Pangilinan J.L."/>
            <person name="Park R."/>
            <person name="Pearson M."/>
            <person name="Quesneville H."/>
            <person name="Rouhier N."/>
            <person name="Sakthikumar S."/>
            <person name="Salamov A.A."/>
            <person name="Schmutz J."/>
            <person name="Selles B."/>
            <person name="Shapiro H."/>
            <person name="Tanguay P."/>
            <person name="Tuskan G.A."/>
            <person name="Henrissat B."/>
            <person name="Van de Peer Y."/>
            <person name="Rouze P."/>
            <person name="Ellis J.G."/>
            <person name="Dodds P.N."/>
            <person name="Schein J.E."/>
            <person name="Zhong S."/>
            <person name="Hamelin R.C."/>
            <person name="Grigoriev I.V."/>
            <person name="Szabo L.J."/>
            <person name="Martin F."/>
        </authorList>
    </citation>
    <scope>NUCLEOTIDE SEQUENCE [LARGE SCALE GENOMIC DNA]</scope>
    <source>
        <strain evidence="2">98AG31 / pathotype 3-4-7</strain>
    </source>
</reference>
<protein>
    <submittedName>
        <fullName evidence="1">Uncharacterized protein</fullName>
    </submittedName>
</protein>
<dbReference type="GeneID" id="18934749"/>
<gene>
    <name evidence="1" type="ORF">MELLADRAFT_88063</name>
</gene>
<keyword evidence="2" id="KW-1185">Reference proteome</keyword>